<feature type="domain" description="F-box" evidence="1">
    <location>
        <begin position="14"/>
        <end position="50"/>
    </location>
</feature>
<dbReference type="Proteomes" id="UP001206925">
    <property type="component" value="Unassembled WGS sequence"/>
</dbReference>
<proteinExistence type="predicted"/>
<reference evidence="3" key="1">
    <citation type="submission" date="2022-06" db="EMBL/GenBank/DDBJ databases">
        <title>Uncovering the hologenomic basis of an extraordinary plant invasion.</title>
        <authorList>
            <person name="Bieker V.C."/>
            <person name="Martin M.D."/>
            <person name="Gilbert T."/>
            <person name="Hodgins K."/>
            <person name="Battlay P."/>
            <person name="Petersen B."/>
            <person name="Wilson J."/>
        </authorList>
    </citation>
    <scope>NUCLEOTIDE SEQUENCE</scope>
    <source>
        <strain evidence="3">AA19_3_7</strain>
        <tissue evidence="3">Leaf</tissue>
    </source>
</reference>
<name>A0AAD5D777_AMBAR</name>
<dbReference type="InterPro" id="IPR001810">
    <property type="entry name" value="F-box_dom"/>
</dbReference>
<evidence type="ECO:0000313" key="4">
    <source>
        <dbReference type="Proteomes" id="UP001206925"/>
    </source>
</evidence>
<feature type="domain" description="F-box/LRR-repeat protein 15/At3g58940/PEG3-like LRR" evidence="2">
    <location>
        <begin position="105"/>
        <end position="183"/>
    </location>
</feature>
<dbReference type="SUPFAM" id="SSF81383">
    <property type="entry name" value="F-box domain"/>
    <property type="match status" value="1"/>
</dbReference>
<organism evidence="3 4">
    <name type="scientific">Ambrosia artemisiifolia</name>
    <name type="common">Common ragweed</name>
    <dbReference type="NCBI Taxonomy" id="4212"/>
    <lineage>
        <taxon>Eukaryota</taxon>
        <taxon>Viridiplantae</taxon>
        <taxon>Streptophyta</taxon>
        <taxon>Embryophyta</taxon>
        <taxon>Tracheophyta</taxon>
        <taxon>Spermatophyta</taxon>
        <taxon>Magnoliopsida</taxon>
        <taxon>eudicotyledons</taxon>
        <taxon>Gunneridae</taxon>
        <taxon>Pentapetalae</taxon>
        <taxon>asterids</taxon>
        <taxon>campanulids</taxon>
        <taxon>Asterales</taxon>
        <taxon>Asteraceae</taxon>
        <taxon>Asteroideae</taxon>
        <taxon>Heliantheae alliance</taxon>
        <taxon>Heliantheae</taxon>
        <taxon>Ambrosia</taxon>
    </lineage>
</organism>
<dbReference type="PANTHER" id="PTHR31639:SF312">
    <property type="entry name" value="CYCLIN-LIKE F-BOX"/>
    <property type="match status" value="1"/>
</dbReference>
<evidence type="ECO:0000259" key="1">
    <source>
        <dbReference type="Pfam" id="PF00646"/>
    </source>
</evidence>
<dbReference type="AlphaFoldDB" id="A0AAD5D777"/>
<dbReference type="InterPro" id="IPR036047">
    <property type="entry name" value="F-box-like_dom_sf"/>
</dbReference>
<dbReference type="PANTHER" id="PTHR31639">
    <property type="entry name" value="F-BOX PROTEIN-LIKE"/>
    <property type="match status" value="1"/>
</dbReference>
<protein>
    <recommendedName>
        <fullName evidence="5">F-box/FBD/LRR-repeat protein</fullName>
    </recommendedName>
</protein>
<evidence type="ECO:0008006" key="5">
    <source>
        <dbReference type="Google" id="ProtNLM"/>
    </source>
</evidence>
<gene>
    <name evidence="3" type="ORF">M8C21_006053</name>
</gene>
<dbReference type="Gene3D" id="3.80.10.10">
    <property type="entry name" value="Ribonuclease Inhibitor"/>
    <property type="match status" value="1"/>
</dbReference>
<dbReference type="InterPro" id="IPR032675">
    <property type="entry name" value="LRR_dom_sf"/>
</dbReference>
<sequence>MALEASEFTPEDFISKMPDNVITSILHRLPLLDAVRTGILSRTWRFKWTMLTQLKFNEEFFLYLMKTKGVDSIGRIISRLLLNLNGAVTKTVFVPVILDVDDIRRLIMFLSSKGIKDLTITDWSAPQVKLPTHLFACLELTRLNIYGFCFNPPPGFHGFPNLVSLELRGGQFEGDDLGEFLTRVRLSFVFELTEDGATKKFPTAFTSIRALKLTRIDFGNRLMLSFALETIGHFLNLQTLDIISSSRHVDDPFPISIPEVDYNMTELRSVMFRCFKGSENEVYMIKYLLACSPSLKAIGILRDRCLQPVEELIYAKKLLKLHRASAEAEIDFY</sequence>
<dbReference type="InterPro" id="IPR055411">
    <property type="entry name" value="LRR_FXL15/At3g58940/PEG3-like"/>
</dbReference>
<dbReference type="Pfam" id="PF24758">
    <property type="entry name" value="LRR_At5g56370"/>
    <property type="match status" value="1"/>
</dbReference>
<evidence type="ECO:0000259" key="2">
    <source>
        <dbReference type="Pfam" id="PF24758"/>
    </source>
</evidence>
<dbReference type="EMBL" id="JAMZMK010003865">
    <property type="protein sequence ID" value="KAI7754365.1"/>
    <property type="molecule type" value="Genomic_DNA"/>
</dbReference>
<accession>A0AAD5D777</accession>
<evidence type="ECO:0000313" key="3">
    <source>
        <dbReference type="EMBL" id="KAI7754365.1"/>
    </source>
</evidence>
<dbReference type="SUPFAM" id="SSF52047">
    <property type="entry name" value="RNI-like"/>
    <property type="match status" value="1"/>
</dbReference>
<comment type="caution">
    <text evidence="3">The sequence shown here is derived from an EMBL/GenBank/DDBJ whole genome shotgun (WGS) entry which is preliminary data.</text>
</comment>
<dbReference type="Pfam" id="PF00646">
    <property type="entry name" value="F-box"/>
    <property type="match status" value="1"/>
</dbReference>
<keyword evidence="4" id="KW-1185">Reference proteome</keyword>